<name>A0A4Y7PY48_9AGAM</name>
<feature type="compositionally biased region" description="Acidic residues" evidence="1">
    <location>
        <begin position="76"/>
        <end position="85"/>
    </location>
</feature>
<keyword evidence="3" id="KW-1185">Reference proteome</keyword>
<proteinExistence type="predicted"/>
<dbReference type="EMBL" id="ML170196">
    <property type="protein sequence ID" value="TDL19529.1"/>
    <property type="molecule type" value="Genomic_DNA"/>
</dbReference>
<gene>
    <name evidence="2" type="ORF">BD410DRAFT_830323</name>
</gene>
<dbReference type="VEuPathDB" id="FungiDB:BD410DRAFT_830323"/>
<protein>
    <submittedName>
        <fullName evidence="2">Uncharacterized protein</fullName>
    </submittedName>
</protein>
<evidence type="ECO:0000256" key="1">
    <source>
        <dbReference type="SAM" id="MobiDB-lite"/>
    </source>
</evidence>
<evidence type="ECO:0000313" key="3">
    <source>
        <dbReference type="Proteomes" id="UP000294933"/>
    </source>
</evidence>
<feature type="compositionally biased region" description="Basic and acidic residues" evidence="1">
    <location>
        <begin position="36"/>
        <end position="46"/>
    </location>
</feature>
<evidence type="ECO:0000313" key="2">
    <source>
        <dbReference type="EMBL" id="TDL19529.1"/>
    </source>
</evidence>
<sequence>MSTEKENVQPVADVKLENDVLDVKARFKQQSVGVKSEGDVKGSSHVEDDDELEEDELADDDEDIEIGTAVMLQEPKDDDDDDENDASFVRGSTPPDVGEDEEWTPEPSPSPTIEDQVARGTIDGTFNYYMQQPAPPVAHPDAMHGDDVDMASDGEDDEAVDADVENGSAFMLQEPTDEDGEDDEENDASYMAPSSPEDVGEDEEWTPEPSPTIDDIVEGASYLGMPTHHQAPAPPAAEADSMEH</sequence>
<feature type="compositionally biased region" description="Acidic residues" evidence="1">
    <location>
        <begin position="148"/>
        <end position="164"/>
    </location>
</feature>
<dbReference type="Proteomes" id="UP000294933">
    <property type="component" value="Unassembled WGS sequence"/>
</dbReference>
<reference evidence="2 3" key="1">
    <citation type="submission" date="2018-06" db="EMBL/GenBank/DDBJ databases">
        <title>A transcriptomic atlas of mushroom development highlights an independent origin of complex multicellularity.</title>
        <authorList>
            <consortium name="DOE Joint Genome Institute"/>
            <person name="Krizsan K."/>
            <person name="Almasi E."/>
            <person name="Merenyi Z."/>
            <person name="Sahu N."/>
            <person name="Viragh M."/>
            <person name="Koszo T."/>
            <person name="Mondo S."/>
            <person name="Kiss B."/>
            <person name="Balint B."/>
            <person name="Kues U."/>
            <person name="Barry K."/>
            <person name="Hegedus J.C."/>
            <person name="Henrissat B."/>
            <person name="Johnson J."/>
            <person name="Lipzen A."/>
            <person name="Ohm R."/>
            <person name="Nagy I."/>
            <person name="Pangilinan J."/>
            <person name="Yan J."/>
            <person name="Xiong Y."/>
            <person name="Grigoriev I.V."/>
            <person name="Hibbett D.S."/>
            <person name="Nagy L.G."/>
        </authorList>
    </citation>
    <scope>NUCLEOTIDE SEQUENCE [LARGE SCALE GENOMIC DNA]</scope>
    <source>
        <strain evidence="2 3">SZMC22713</strain>
    </source>
</reference>
<feature type="compositionally biased region" description="Acidic residues" evidence="1">
    <location>
        <begin position="47"/>
        <end position="65"/>
    </location>
</feature>
<accession>A0A4Y7PY48</accession>
<dbReference type="AlphaFoldDB" id="A0A4Y7PY48"/>
<feature type="region of interest" description="Disordered" evidence="1">
    <location>
        <begin position="30"/>
        <end position="244"/>
    </location>
</feature>
<organism evidence="2 3">
    <name type="scientific">Rickenella mellea</name>
    <dbReference type="NCBI Taxonomy" id="50990"/>
    <lineage>
        <taxon>Eukaryota</taxon>
        <taxon>Fungi</taxon>
        <taxon>Dikarya</taxon>
        <taxon>Basidiomycota</taxon>
        <taxon>Agaricomycotina</taxon>
        <taxon>Agaricomycetes</taxon>
        <taxon>Hymenochaetales</taxon>
        <taxon>Rickenellaceae</taxon>
        <taxon>Rickenella</taxon>
    </lineage>
</organism>
<feature type="compositionally biased region" description="Acidic residues" evidence="1">
    <location>
        <begin position="175"/>
        <end position="187"/>
    </location>
</feature>